<dbReference type="EMBL" id="GDJX01004247">
    <property type="protein sequence ID" value="JAT63689.1"/>
    <property type="molecule type" value="Transcribed_RNA"/>
</dbReference>
<sequence length="488" mass="53977">MVKTGGLSKQRSFSLPPGSYLRGAVLFLVTVFLVLLLLQIQALRRPSQLSPPSSAWDVLRHWEQALPGCCGDCARKLESATSRLRDAVTFLPLKNATLEDTAGEGTTWFMSSLNDTYEGDEGAQYLRFPSSASGGKLLCLAGNHTRDGTKNSYATAWPDALPSGAALLPGLTFVFDNYYGYDNIWHGLGAVMPFFGWHRNRGCPLPARWVLYYRGEVRAAMAYWVRKLAEVVLGQDLVVEAFEREGASRPTCFEEAVVFRHNEGVMSVRRKMEVYDMLRCKARAFCNVTSSSSSEEGGKTTPVVRMTLLLRTGARSFRNESAVVDIFRTACGRFDGCRFAVTWATKLETFCDQVRALSGTDLLVSAHGAQLTNMFFMDRNSSVMELFPKGWLGLAGPGQYVYHWLATSSGMRHRGAWRDPNGVACPFPGEDLRCFTQYYKDQQVGHDEAHFSNWTAAVLGQAREEKLGRVATGGGRPRRGQPSGCPCG</sequence>
<evidence type="ECO:0000256" key="2">
    <source>
        <dbReference type="ARBA" id="ARBA00004881"/>
    </source>
</evidence>
<evidence type="ECO:0000259" key="10">
    <source>
        <dbReference type="Pfam" id="PF04577"/>
    </source>
</evidence>
<dbReference type="AlphaFoldDB" id="A0A1D1Z9Y3"/>
<accession>A0A1D1Z9Y3</accession>
<proteinExistence type="predicted"/>
<keyword evidence="5 9" id="KW-0812">Transmembrane</keyword>
<evidence type="ECO:0000256" key="7">
    <source>
        <dbReference type="ARBA" id="ARBA00023136"/>
    </source>
</evidence>
<evidence type="ECO:0000256" key="3">
    <source>
        <dbReference type="ARBA" id="ARBA00022676"/>
    </source>
</evidence>
<keyword evidence="3" id="KW-0328">Glycosyltransferase</keyword>
<keyword evidence="8" id="KW-0325">Glycoprotein</keyword>
<evidence type="ECO:0000256" key="6">
    <source>
        <dbReference type="ARBA" id="ARBA00022989"/>
    </source>
</evidence>
<evidence type="ECO:0000313" key="11">
    <source>
        <dbReference type="EMBL" id="JAT63689.1"/>
    </source>
</evidence>
<dbReference type="GO" id="GO:0000139">
    <property type="term" value="C:Golgi membrane"/>
    <property type="evidence" value="ECO:0007669"/>
    <property type="project" value="UniProtKB-SubCell"/>
</dbReference>
<feature type="transmembrane region" description="Helical" evidence="9">
    <location>
        <begin position="20"/>
        <end position="38"/>
    </location>
</feature>
<name>A0A1D1Z9Y3_9ARAE</name>
<evidence type="ECO:0000256" key="1">
    <source>
        <dbReference type="ARBA" id="ARBA00004323"/>
    </source>
</evidence>
<evidence type="ECO:0000256" key="8">
    <source>
        <dbReference type="ARBA" id="ARBA00023180"/>
    </source>
</evidence>
<dbReference type="GO" id="GO:0016763">
    <property type="term" value="F:pentosyltransferase activity"/>
    <property type="evidence" value="ECO:0007669"/>
    <property type="project" value="UniProtKB-ARBA"/>
</dbReference>
<protein>
    <submittedName>
        <fullName evidence="11">Putative glycosyltransferase AGO61</fullName>
    </submittedName>
</protein>
<dbReference type="InterPro" id="IPR049625">
    <property type="entry name" value="Glyco_transf_61_cat"/>
</dbReference>
<keyword evidence="6 9" id="KW-1133">Transmembrane helix</keyword>
<evidence type="ECO:0000256" key="4">
    <source>
        <dbReference type="ARBA" id="ARBA00022679"/>
    </source>
</evidence>
<evidence type="ECO:0000256" key="5">
    <source>
        <dbReference type="ARBA" id="ARBA00022692"/>
    </source>
</evidence>
<dbReference type="PANTHER" id="PTHR20961:SF38">
    <property type="entry name" value="PROTEIN O-LINKED-MANNOSE BETA-1,4-N-ACETYLGLUCOSAMINYLTRANSFERASE 2"/>
    <property type="match status" value="1"/>
</dbReference>
<feature type="domain" description="Glycosyltransferase 61 catalytic" evidence="10">
    <location>
        <begin position="293"/>
        <end position="384"/>
    </location>
</feature>
<keyword evidence="4 11" id="KW-0808">Transferase</keyword>
<reference evidence="11" key="1">
    <citation type="submission" date="2015-07" db="EMBL/GenBank/DDBJ databases">
        <title>Transcriptome Assembly of Anthurium amnicola.</title>
        <authorList>
            <person name="Suzuki J."/>
        </authorList>
    </citation>
    <scope>NUCLEOTIDE SEQUENCE</scope>
</reference>
<comment type="subcellular location">
    <subcellularLocation>
        <location evidence="1">Golgi apparatus membrane</location>
        <topology evidence="1">Single-pass type II membrane protein</topology>
    </subcellularLocation>
</comment>
<dbReference type="Pfam" id="PF04577">
    <property type="entry name" value="Glyco_transf_61"/>
    <property type="match status" value="1"/>
</dbReference>
<dbReference type="InterPro" id="IPR007657">
    <property type="entry name" value="Glycosyltransferase_61"/>
</dbReference>
<organism evidence="11">
    <name type="scientific">Anthurium amnicola</name>
    <dbReference type="NCBI Taxonomy" id="1678845"/>
    <lineage>
        <taxon>Eukaryota</taxon>
        <taxon>Viridiplantae</taxon>
        <taxon>Streptophyta</taxon>
        <taxon>Embryophyta</taxon>
        <taxon>Tracheophyta</taxon>
        <taxon>Spermatophyta</taxon>
        <taxon>Magnoliopsida</taxon>
        <taxon>Liliopsida</taxon>
        <taxon>Araceae</taxon>
        <taxon>Pothoideae</taxon>
        <taxon>Potheae</taxon>
        <taxon>Anthurium</taxon>
    </lineage>
</organism>
<evidence type="ECO:0000256" key="9">
    <source>
        <dbReference type="SAM" id="Phobius"/>
    </source>
</evidence>
<keyword evidence="7 9" id="KW-0472">Membrane</keyword>
<gene>
    <name evidence="11" type="primary">Ago61_2</name>
    <name evidence="11" type="ORF">g.70473</name>
</gene>
<dbReference type="PANTHER" id="PTHR20961">
    <property type="entry name" value="GLYCOSYLTRANSFERASE"/>
    <property type="match status" value="1"/>
</dbReference>
<comment type="pathway">
    <text evidence="2">Glycan metabolism.</text>
</comment>